<feature type="coiled-coil region" evidence="1">
    <location>
        <begin position="30"/>
        <end position="57"/>
    </location>
</feature>
<sequence>MNMKMKNLFLVGSLFAATVTFAGVSAFAEGDSLTEKISKLKQDFRAKEQQMENEKDISKKIALGEEMKKKGIEIGDLQRDVALNDLEDRIKGAEVDVAMQEQYLNANGKYKHLNEKLKPARDIINKIKENKEGKTAEQRSKELDKVYEILKSTMDEVNQGGQTAP</sequence>
<gene>
    <name evidence="3" type="ORF">OS242_09550</name>
</gene>
<keyword evidence="2" id="KW-0732">Signal</keyword>
<feature type="signal peptide" evidence="2">
    <location>
        <begin position="1"/>
        <end position="22"/>
    </location>
</feature>
<reference evidence="3 4" key="1">
    <citation type="submission" date="2022-11" db="EMBL/GenBank/DDBJ databases">
        <title>Study of microbial diversity in lake waters.</title>
        <authorList>
            <person name="Zhang J."/>
        </authorList>
    </citation>
    <scope>NUCLEOTIDE SEQUENCE [LARGE SCALE GENOMIC DNA]</scope>
    <source>
        <strain evidence="3 4">DT12</strain>
    </source>
</reference>
<feature type="chain" id="PRO_5046389402" evidence="2">
    <location>
        <begin position="23"/>
        <end position="165"/>
    </location>
</feature>
<dbReference type="RefSeq" id="WP_267151457.1">
    <property type="nucleotide sequence ID" value="NZ_JAPMLT010000004.1"/>
</dbReference>
<proteinExistence type="predicted"/>
<dbReference type="EMBL" id="JAPMLT010000004">
    <property type="protein sequence ID" value="MCX7570205.1"/>
    <property type="molecule type" value="Genomic_DNA"/>
</dbReference>
<evidence type="ECO:0000256" key="1">
    <source>
        <dbReference type="SAM" id="Coils"/>
    </source>
</evidence>
<keyword evidence="4" id="KW-1185">Reference proteome</keyword>
<evidence type="ECO:0000313" key="3">
    <source>
        <dbReference type="EMBL" id="MCX7570205.1"/>
    </source>
</evidence>
<organism evidence="3 4">
    <name type="scientific">Tumebacillus lacus</name>
    <dbReference type="NCBI Taxonomy" id="2995335"/>
    <lineage>
        <taxon>Bacteria</taxon>
        <taxon>Bacillati</taxon>
        <taxon>Bacillota</taxon>
        <taxon>Bacilli</taxon>
        <taxon>Bacillales</taxon>
        <taxon>Alicyclobacillaceae</taxon>
        <taxon>Tumebacillus</taxon>
    </lineage>
</organism>
<comment type="caution">
    <text evidence="3">The sequence shown here is derived from an EMBL/GenBank/DDBJ whole genome shotgun (WGS) entry which is preliminary data.</text>
</comment>
<evidence type="ECO:0000313" key="4">
    <source>
        <dbReference type="Proteomes" id="UP001208017"/>
    </source>
</evidence>
<accession>A0ABT3X3P3</accession>
<evidence type="ECO:0000256" key="2">
    <source>
        <dbReference type="SAM" id="SignalP"/>
    </source>
</evidence>
<protein>
    <submittedName>
        <fullName evidence="3">Uncharacterized protein</fullName>
    </submittedName>
</protein>
<dbReference type="Proteomes" id="UP001208017">
    <property type="component" value="Unassembled WGS sequence"/>
</dbReference>
<keyword evidence="1" id="KW-0175">Coiled coil</keyword>
<name>A0ABT3X3P3_9BACL</name>